<evidence type="ECO:0000313" key="2">
    <source>
        <dbReference type="EMBL" id="EIJ34413.1"/>
    </source>
</evidence>
<dbReference type="EMBL" id="JH651384">
    <property type="protein sequence ID" value="EIJ34413.1"/>
    <property type="molecule type" value="Genomic_DNA"/>
</dbReference>
<dbReference type="Proteomes" id="UP000005317">
    <property type="component" value="Unassembled WGS sequence"/>
</dbReference>
<accession>A0A656HDG7</accession>
<name>A0A656HDG7_THINJ</name>
<dbReference type="AlphaFoldDB" id="A0A656HDG7"/>
<proteinExistence type="predicted"/>
<protein>
    <submittedName>
        <fullName evidence="2">Uncharacterized protein</fullName>
    </submittedName>
</protein>
<feature type="signal peptide" evidence="1">
    <location>
        <begin position="1"/>
        <end position="23"/>
    </location>
</feature>
<dbReference type="RefSeq" id="WP_002708344.1">
    <property type="nucleotide sequence ID" value="NZ_JH651384.1"/>
</dbReference>
<evidence type="ECO:0000256" key="1">
    <source>
        <dbReference type="SAM" id="SignalP"/>
    </source>
</evidence>
<sequence length="87" mass="8692" precursor="true">MKTIPYMMSSLFLTVALVTGASADDVKTRSIVTVGGASAAEPLCAGHDTAAGNGDAVCAPADKAAAAKPRPTGAVTIVPSTLRFTRT</sequence>
<keyword evidence="3" id="KW-1185">Reference proteome</keyword>
<reference evidence="3" key="1">
    <citation type="journal article" date="2011" name="Stand. Genomic Sci.">
        <title>Genome sequence of the filamentous, gliding Thiothrix nivea neotype strain (JP2(T)).</title>
        <authorList>
            <person name="Lapidus A."/>
            <person name="Nolan M."/>
            <person name="Lucas S."/>
            <person name="Glavina Del Rio T."/>
            <person name="Tice H."/>
            <person name="Cheng J.F."/>
            <person name="Tapia R."/>
            <person name="Han C."/>
            <person name="Goodwin L."/>
            <person name="Pitluck S."/>
            <person name="Liolios K."/>
            <person name="Pagani I."/>
            <person name="Ivanova N."/>
            <person name="Huntemann M."/>
            <person name="Mavromatis K."/>
            <person name="Mikhailova N."/>
            <person name="Pati A."/>
            <person name="Chen A."/>
            <person name="Palaniappan K."/>
            <person name="Land M."/>
            <person name="Brambilla E.M."/>
            <person name="Rohde M."/>
            <person name="Abt B."/>
            <person name="Verbarg S."/>
            <person name="Goker M."/>
            <person name="Bristow J."/>
            <person name="Eisen J.A."/>
            <person name="Markowitz V."/>
            <person name="Hugenholtz P."/>
            <person name="Kyrpides N.C."/>
            <person name="Klenk H.P."/>
            <person name="Woyke T."/>
        </authorList>
    </citation>
    <scope>NUCLEOTIDE SEQUENCE [LARGE SCALE GENOMIC DNA]</scope>
    <source>
        <strain evidence="3">ATCC 35100 / DSM 5205 / JP2</strain>
    </source>
</reference>
<keyword evidence="1" id="KW-0732">Signal</keyword>
<gene>
    <name evidence="2" type="ORF">Thini_1832</name>
</gene>
<organism evidence="2 3">
    <name type="scientific">Thiothrix nivea (strain ATCC 35100 / DSM 5205 / JP2)</name>
    <dbReference type="NCBI Taxonomy" id="870187"/>
    <lineage>
        <taxon>Bacteria</taxon>
        <taxon>Pseudomonadati</taxon>
        <taxon>Pseudomonadota</taxon>
        <taxon>Gammaproteobacteria</taxon>
        <taxon>Thiotrichales</taxon>
        <taxon>Thiotrichaceae</taxon>
        <taxon>Thiothrix</taxon>
    </lineage>
</organism>
<feature type="chain" id="PRO_5024819061" evidence="1">
    <location>
        <begin position="24"/>
        <end position="87"/>
    </location>
</feature>
<evidence type="ECO:0000313" key="3">
    <source>
        <dbReference type="Proteomes" id="UP000005317"/>
    </source>
</evidence>